<feature type="region of interest" description="Disordered" evidence="1">
    <location>
        <begin position="34"/>
        <end position="59"/>
    </location>
</feature>
<name>A0A1X7AG67_9GAMM</name>
<dbReference type="Pfam" id="PF00581">
    <property type="entry name" value="Rhodanese"/>
    <property type="match status" value="1"/>
</dbReference>
<evidence type="ECO:0000313" key="3">
    <source>
        <dbReference type="EMBL" id="SMA38056.1"/>
    </source>
</evidence>
<organism evidence="3 4">
    <name type="scientific">Parendozoicomonas haliclonae</name>
    <dbReference type="NCBI Taxonomy" id="1960125"/>
    <lineage>
        <taxon>Bacteria</taxon>
        <taxon>Pseudomonadati</taxon>
        <taxon>Pseudomonadota</taxon>
        <taxon>Gammaproteobacteria</taxon>
        <taxon>Oceanospirillales</taxon>
        <taxon>Endozoicomonadaceae</taxon>
        <taxon>Parendozoicomonas</taxon>
    </lineage>
</organism>
<sequence length="177" mass="19444">MHFLASSFRSIALLFTTFLALVFATMVSAEQLTEKAPPPQTAQVVKDAPKSNPKDSKRLDPEKYKIYQNRFPDITLKELGDKMANGKVILIDANREDTYQKNHLPGAYSLPALIAEKKHLPDNKNTLVVVYCGGPQCSAWMKAADYAASQGFKNIRHLSAGIKGWTAQKLPVASGPA</sequence>
<protein>
    <submittedName>
        <fullName evidence="3">Molybdopterin biosynthesis protein MoeB</fullName>
    </submittedName>
</protein>
<dbReference type="InterPro" id="IPR001763">
    <property type="entry name" value="Rhodanese-like_dom"/>
</dbReference>
<evidence type="ECO:0000259" key="2">
    <source>
        <dbReference type="PROSITE" id="PS50206"/>
    </source>
</evidence>
<evidence type="ECO:0000256" key="1">
    <source>
        <dbReference type="SAM" id="MobiDB-lite"/>
    </source>
</evidence>
<keyword evidence="4" id="KW-1185">Reference proteome</keyword>
<dbReference type="OrthoDB" id="9814704at2"/>
<dbReference type="EMBL" id="FWPT01000002">
    <property type="protein sequence ID" value="SMA38056.1"/>
    <property type="molecule type" value="Genomic_DNA"/>
</dbReference>
<reference evidence="3 4" key="1">
    <citation type="submission" date="2017-03" db="EMBL/GenBank/DDBJ databases">
        <authorList>
            <person name="Afonso C.L."/>
            <person name="Miller P.J."/>
            <person name="Scott M.A."/>
            <person name="Spackman E."/>
            <person name="Goraichik I."/>
            <person name="Dimitrov K.M."/>
            <person name="Suarez D.L."/>
            <person name="Swayne D.E."/>
        </authorList>
    </citation>
    <scope>NUCLEOTIDE SEQUENCE [LARGE SCALE GENOMIC DNA]</scope>
    <source>
        <strain evidence="3">SB41UT1</strain>
    </source>
</reference>
<dbReference type="CDD" id="cd00158">
    <property type="entry name" value="RHOD"/>
    <property type="match status" value="1"/>
</dbReference>
<dbReference type="PROSITE" id="PS50206">
    <property type="entry name" value="RHODANESE_3"/>
    <property type="match status" value="1"/>
</dbReference>
<accession>A0A1X7AG67</accession>
<evidence type="ECO:0000313" key="4">
    <source>
        <dbReference type="Proteomes" id="UP000196573"/>
    </source>
</evidence>
<dbReference type="PANTHER" id="PTHR43031:SF16">
    <property type="entry name" value="OXIDOREDUCTASE"/>
    <property type="match status" value="1"/>
</dbReference>
<dbReference type="InterPro" id="IPR036873">
    <property type="entry name" value="Rhodanese-like_dom_sf"/>
</dbReference>
<dbReference type="Gene3D" id="3.40.250.10">
    <property type="entry name" value="Rhodanese-like domain"/>
    <property type="match status" value="1"/>
</dbReference>
<proteinExistence type="predicted"/>
<dbReference type="SMART" id="SM00450">
    <property type="entry name" value="RHOD"/>
    <property type="match status" value="1"/>
</dbReference>
<feature type="domain" description="Rhodanese" evidence="2">
    <location>
        <begin position="84"/>
        <end position="174"/>
    </location>
</feature>
<dbReference type="Proteomes" id="UP000196573">
    <property type="component" value="Unassembled WGS sequence"/>
</dbReference>
<dbReference type="PANTHER" id="PTHR43031">
    <property type="entry name" value="FAD-DEPENDENT OXIDOREDUCTASE"/>
    <property type="match status" value="1"/>
</dbReference>
<dbReference type="SUPFAM" id="SSF52821">
    <property type="entry name" value="Rhodanese/Cell cycle control phosphatase"/>
    <property type="match status" value="1"/>
</dbReference>
<dbReference type="RefSeq" id="WP_087107187.1">
    <property type="nucleotide sequence ID" value="NZ_CBCSCN010000001.1"/>
</dbReference>
<dbReference type="AlphaFoldDB" id="A0A1X7AG67"/>
<dbReference type="InterPro" id="IPR050229">
    <property type="entry name" value="GlpE_sulfurtransferase"/>
</dbReference>
<feature type="compositionally biased region" description="Basic and acidic residues" evidence="1">
    <location>
        <begin position="47"/>
        <end position="59"/>
    </location>
</feature>
<gene>
    <name evidence="3" type="ORF">EHSB41UT_00820</name>
</gene>